<protein>
    <submittedName>
        <fullName evidence="1">YncE family protein</fullName>
    </submittedName>
</protein>
<sequence>MKSLFVCNTGSDSISKINIKDFSVENLVLKIGEKPIGPQGIWLNENLMYTANNYNNSISIIEKETLIEIDNFYIGPYPNDLVYYHNRLYIACGDANAIIVYDLIEKKIVFKLPTGLWPHNIELAKSKALILVSNLQGNNVSIIDANINKEIANIKTLEYPTQIRISKDENKFYVCESYIGDIKCGYIEVFSLEDFKSLKRIKVGKSPMDIWDDGKLLYISNFNDGSISVVDVSLGMEIDNIIVGGMPKGILKYGNNLLIGDYLRSKVIVLNLDNKLTKAIAVGVEPNAMALC</sequence>
<dbReference type="NCBIfam" id="TIGR02276">
    <property type="entry name" value="beta_rpt_yvtn"/>
    <property type="match status" value="1"/>
</dbReference>
<proteinExistence type="predicted"/>
<dbReference type="AlphaFoldDB" id="A0A7X0SFP7"/>
<gene>
    <name evidence="1" type="ORF">H7E68_18980</name>
</gene>
<dbReference type="InterPro" id="IPR011964">
    <property type="entry name" value="YVTN_b-propeller_repeat"/>
</dbReference>
<dbReference type="SUPFAM" id="SSF50974">
    <property type="entry name" value="Nitrous oxide reductase, N-terminal domain"/>
    <property type="match status" value="1"/>
</dbReference>
<reference evidence="1 2" key="1">
    <citation type="submission" date="2020-08" db="EMBL/GenBank/DDBJ databases">
        <title>Clostridia isolated from Swiss meat.</title>
        <authorList>
            <person name="Wambui J."/>
            <person name="Stevens M.J.A."/>
            <person name="Stephan R."/>
        </authorList>
    </citation>
    <scope>NUCLEOTIDE SEQUENCE [LARGE SCALE GENOMIC DNA]</scope>
    <source>
        <strain evidence="1 2">CM001</strain>
    </source>
</reference>
<comment type="caution">
    <text evidence="1">The sequence shown here is derived from an EMBL/GenBank/DDBJ whole genome shotgun (WGS) entry which is preliminary data.</text>
</comment>
<dbReference type="Proteomes" id="UP000585258">
    <property type="component" value="Unassembled WGS sequence"/>
</dbReference>
<accession>A0A7X0SFP7</accession>
<dbReference type="InterPro" id="IPR015943">
    <property type="entry name" value="WD40/YVTN_repeat-like_dom_sf"/>
</dbReference>
<dbReference type="PANTHER" id="PTHR47197">
    <property type="entry name" value="PROTEIN NIRF"/>
    <property type="match status" value="1"/>
</dbReference>
<evidence type="ECO:0000313" key="1">
    <source>
        <dbReference type="EMBL" id="MBB6716773.1"/>
    </source>
</evidence>
<organism evidence="1 2">
    <name type="scientific">Clostridium gasigenes</name>
    <dbReference type="NCBI Taxonomy" id="94869"/>
    <lineage>
        <taxon>Bacteria</taxon>
        <taxon>Bacillati</taxon>
        <taxon>Bacillota</taxon>
        <taxon>Clostridia</taxon>
        <taxon>Eubacteriales</taxon>
        <taxon>Clostridiaceae</taxon>
        <taxon>Clostridium</taxon>
    </lineage>
</organism>
<dbReference type="InterPro" id="IPR051200">
    <property type="entry name" value="Host-pathogen_enzymatic-act"/>
</dbReference>
<evidence type="ECO:0000313" key="2">
    <source>
        <dbReference type="Proteomes" id="UP000585258"/>
    </source>
</evidence>
<dbReference type="RefSeq" id="WP_185165726.1">
    <property type="nucleotide sequence ID" value="NZ_JACKWY010000021.1"/>
</dbReference>
<dbReference type="Gene3D" id="2.130.10.10">
    <property type="entry name" value="YVTN repeat-like/Quinoprotein amine dehydrogenase"/>
    <property type="match status" value="2"/>
</dbReference>
<name>A0A7X0SFP7_9CLOT</name>
<dbReference type="PANTHER" id="PTHR47197:SF3">
    <property type="entry name" value="DIHYDRO-HEME D1 DEHYDROGENASE"/>
    <property type="match status" value="1"/>
</dbReference>
<dbReference type="InterPro" id="IPR011045">
    <property type="entry name" value="N2O_reductase_N"/>
</dbReference>
<dbReference type="EMBL" id="JACKWY010000021">
    <property type="protein sequence ID" value="MBB6716773.1"/>
    <property type="molecule type" value="Genomic_DNA"/>
</dbReference>